<dbReference type="EMBL" id="JAYMYJ010000105">
    <property type="protein sequence ID" value="MEB4591490.1"/>
    <property type="molecule type" value="Genomic_DNA"/>
</dbReference>
<reference evidence="3" key="1">
    <citation type="submission" date="2023-07" db="EMBL/GenBank/DDBJ databases">
        <title>The carbon used by Thiothrix.</title>
        <authorList>
            <person name="Chen L."/>
        </authorList>
    </citation>
    <scope>NUCLEOTIDE SEQUENCE [LARGE SCALE GENOMIC DNA]</scope>
</reference>
<keyword evidence="1" id="KW-0472">Membrane</keyword>
<dbReference type="RefSeq" id="WP_324695125.1">
    <property type="nucleotide sequence ID" value="NZ_JAYMYJ010000105.1"/>
</dbReference>
<keyword evidence="3" id="KW-1185">Reference proteome</keyword>
<evidence type="ECO:0000313" key="2">
    <source>
        <dbReference type="EMBL" id="MEB4591490.1"/>
    </source>
</evidence>
<organism evidence="2 3">
    <name type="scientific">Candidatus Thiothrix phosphatis</name>
    <dbReference type="NCBI Taxonomy" id="3112415"/>
    <lineage>
        <taxon>Bacteria</taxon>
        <taxon>Pseudomonadati</taxon>
        <taxon>Pseudomonadota</taxon>
        <taxon>Gammaproteobacteria</taxon>
        <taxon>Thiotrichales</taxon>
        <taxon>Thiotrichaceae</taxon>
        <taxon>Thiothrix</taxon>
    </lineage>
</organism>
<evidence type="ECO:0000313" key="3">
    <source>
        <dbReference type="Proteomes" id="UP001308005"/>
    </source>
</evidence>
<dbReference type="Proteomes" id="UP001308005">
    <property type="component" value="Unassembled WGS sequence"/>
</dbReference>
<feature type="transmembrane region" description="Helical" evidence="1">
    <location>
        <begin position="197"/>
        <end position="222"/>
    </location>
</feature>
<dbReference type="InterPro" id="IPR018692">
    <property type="entry name" value="DUF2189"/>
</dbReference>
<feature type="transmembrane region" description="Helical" evidence="1">
    <location>
        <begin position="42"/>
        <end position="61"/>
    </location>
</feature>
<sequence>MTSILSGHPVAEDPVPRIRKLDMGAPLRWVGQGWEDMQVRPVASIAYGLVFTIAGMLMIWLGPANPIFTLFLLSSFMLIGPLAAVGLYDMSRRIEEGKTPSLLHALSNARFSTFKLIMFGLILGAVILLWTVITTAIVNLFFGSGPLVADSLGALMNGRNSLPFFAIFILSGLVLALLASAVAIVSIPIASHRRADTITAAVILLVLLVVWARLIAMLFGLFFGNGDLISGGWRTLFGDENFLPFIATFVICGFMLAAVVFTISVVTVQYIAHRDVGLATAISASIRAVRRNPVVMMRWAATIAAMVILGMGAFFIGLAVTLPVIGHASWHAYRETVET</sequence>
<feature type="transmembrane region" description="Helical" evidence="1">
    <location>
        <begin position="162"/>
        <end position="185"/>
    </location>
</feature>
<name>A0ABU6CXD2_9GAMM</name>
<feature type="transmembrane region" description="Helical" evidence="1">
    <location>
        <begin position="116"/>
        <end position="142"/>
    </location>
</feature>
<accession>A0ABU6CXD2</accession>
<feature type="transmembrane region" description="Helical" evidence="1">
    <location>
        <begin position="299"/>
        <end position="325"/>
    </location>
</feature>
<feature type="transmembrane region" description="Helical" evidence="1">
    <location>
        <begin position="67"/>
        <end position="88"/>
    </location>
</feature>
<proteinExistence type="predicted"/>
<comment type="caution">
    <text evidence="2">The sequence shown here is derived from an EMBL/GenBank/DDBJ whole genome shotgun (WGS) entry which is preliminary data.</text>
</comment>
<protein>
    <submittedName>
        <fullName evidence="2">DUF2189 domain-containing protein</fullName>
    </submittedName>
</protein>
<feature type="transmembrane region" description="Helical" evidence="1">
    <location>
        <begin position="242"/>
        <end position="268"/>
    </location>
</feature>
<gene>
    <name evidence="2" type="ORF">VSS37_10905</name>
</gene>
<keyword evidence="1" id="KW-0812">Transmembrane</keyword>
<dbReference type="Pfam" id="PF09955">
    <property type="entry name" value="DUF2189"/>
    <property type="match status" value="2"/>
</dbReference>
<evidence type="ECO:0000256" key="1">
    <source>
        <dbReference type="SAM" id="Phobius"/>
    </source>
</evidence>
<keyword evidence="1" id="KW-1133">Transmembrane helix</keyword>